<organism evidence="1 2">
    <name type="scientific">Pseudomonas umsongensis</name>
    <dbReference type="NCBI Taxonomy" id="198618"/>
    <lineage>
        <taxon>Bacteria</taxon>
        <taxon>Pseudomonadati</taxon>
        <taxon>Pseudomonadota</taxon>
        <taxon>Gammaproteobacteria</taxon>
        <taxon>Pseudomonadales</taxon>
        <taxon>Pseudomonadaceae</taxon>
        <taxon>Pseudomonas</taxon>
    </lineage>
</organism>
<gene>
    <name evidence="1" type="ORF">FHR69_003588</name>
</gene>
<reference evidence="1" key="1">
    <citation type="submission" date="2020-08" db="EMBL/GenBank/DDBJ databases">
        <title>Plant associated metagenomes--Microbial community diversity and host control of community assembly across model and emerging plant ecological genomics systems.</title>
        <authorList>
            <person name="Dangl J."/>
        </authorList>
    </citation>
    <scope>NUCLEOTIDE SEQUENCE</scope>
    <source>
        <strain evidence="1">KD5</strain>
    </source>
</reference>
<sequence length="26" mass="3022">MKGYLVDFFPATFESFDTNHIREVGT</sequence>
<name>A0ACC5MG23_9PSED</name>
<accession>A0ACC5MG23</accession>
<proteinExistence type="predicted"/>
<dbReference type="EMBL" id="JACHVR010000002">
    <property type="protein sequence ID" value="MBB2887648.1"/>
    <property type="molecule type" value="Genomic_DNA"/>
</dbReference>
<protein>
    <submittedName>
        <fullName evidence="1">Uncharacterized protein</fullName>
    </submittedName>
</protein>
<keyword evidence="2" id="KW-1185">Reference proteome</keyword>
<evidence type="ECO:0000313" key="1">
    <source>
        <dbReference type="EMBL" id="MBB2887648.1"/>
    </source>
</evidence>
<dbReference type="Proteomes" id="UP000589818">
    <property type="component" value="Unassembled WGS sequence"/>
</dbReference>
<evidence type="ECO:0000313" key="2">
    <source>
        <dbReference type="Proteomes" id="UP000589818"/>
    </source>
</evidence>
<comment type="caution">
    <text evidence="1">The sequence shown here is derived from an EMBL/GenBank/DDBJ whole genome shotgun (WGS) entry which is preliminary data.</text>
</comment>